<feature type="compositionally biased region" description="Basic and acidic residues" evidence="1">
    <location>
        <begin position="59"/>
        <end position="74"/>
    </location>
</feature>
<proteinExistence type="predicted"/>
<dbReference type="EMBL" id="PKLF01000008">
    <property type="protein sequence ID" value="MBE8612892.1"/>
    <property type="molecule type" value="Genomic_DNA"/>
</dbReference>
<protein>
    <submittedName>
        <fullName evidence="2">Uncharacterized protein</fullName>
    </submittedName>
</protein>
<dbReference type="AlphaFoldDB" id="A0A2C5SKK2"/>
<gene>
    <name evidence="2" type="ORF">CYG68_10725</name>
</gene>
<sequence>MKKHPDKHIQSAIEYALLQGWVWIAPGNSSHAFCRLRCGSPNDEHRQHQMSVWSTPRNPENHAKQIRRKVDACQ</sequence>
<evidence type="ECO:0000256" key="1">
    <source>
        <dbReference type="SAM" id="MobiDB-lite"/>
    </source>
</evidence>
<evidence type="ECO:0000313" key="2">
    <source>
        <dbReference type="EMBL" id="MBE8612892.1"/>
    </source>
</evidence>
<comment type="caution">
    <text evidence="2">The sequence shown here is derived from an EMBL/GenBank/DDBJ whole genome shotgun (WGS) entry which is preliminary data.</text>
</comment>
<name>A0A2C5SKK2_MORMO</name>
<dbReference type="RefSeq" id="WP_004238176.1">
    <property type="nucleotide sequence ID" value="NZ_ABGYJJ040000001.1"/>
</dbReference>
<reference evidence="2" key="1">
    <citation type="submission" date="2017-12" db="EMBL/GenBank/DDBJ databases">
        <title>Genome sequencing and analysis.</title>
        <authorList>
            <person name="Huang Y.-T."/>
        </authorList>
    </citation>
    <scope>NUCLEOTIDE SEQUENCE</scope>
    <source>
        <strain evidence="2">VGH116</strain>
    </source>
</reference>
<accession>A0A2C5SKK2</accession>
<feature type="region of interest" description="Disordered" evidence="1">
    <location>
        <begin position="47"/>
        <end position="74"/>
    </location>
</feature>
<dbReference type="GeneID" id="93360384"/>
<organism evidence="2 3">
    <name type="scientific">Morganella morganii</name>
    <name type="common">Proteus morganii</name>
    <dbReference type="NCBI Taxonomy" id="582"/>
    <lineage>
        <taxon>Bacteria</taxon>
        <taxon>Pseudomonadati</taxon>
        <taxon>Pseudomonadota</taxon>
        <taxon>Gammaproteobacteria</taxon>
        <taxon>Enterobacterales</taxon>
        <taxon>Morganellaceae</taxon>
        <taxon>Morganella</taxon>
    </lineage>
</organism>
<dbReference type="Proteomes" id="UP000650477">
    <property type="component" value="Unassembled WGS sequence"/>
</dbReference>
<feature type="compositionally biased region" description="Polar residues" evidence="1">
    <location>
        <begin position="49"/>
        <end position="58"/>
    </location>
</feature>
<evidence type="ECO:0000313" key="3">
    <source>
        <dbReference type="Proteomes" id="UP000650477"/>
    </source>
</evidence>